<dbReference type="Gene3D" id="2.160.20.10">
    <property type="entry name" value="Single-stranded right-handed beta-helix, Pectin lyase-like"/>
    <property type="match status" value="1"/>
</dbReference>
<name>A0ABU6K0C7_9RHOO</name>
<dbReference type="SUPFAM" id="SSF51126">
    <property type="entry name" value="Pectin lyase-like"/>
    <property type="match status" value="1"/>
</dbReference>
<dbReference type="Gene3D" id="2.60.40.10">
    <property type="entry name" value="Immunoglobulins"/>
    <property type="match status" value="1"/>
</dbReference>
<comment type="similarity">
    <text evidence="1 4">Belongs to the glycosyl hydrolase 28 family.</text>
</comment>
<comment type="caution">
    <text evidence="7">The sequence shown here is derived from an EMBL/GenBank/DDBJ whole genome shotgun (WGS) entry which is preliminary data.</text>
</comment>
<evidence type="ECO:0000256" key="4">
    <source>
        <dbReference type="RuleBase" id="RU361169"/>
    </source>
</evidence>
<keyword evidence="8" id="KW-1185">Reference proteome</keyword>
<evidence type="ECO:0000259" key="6">
    <source>
        <dbReference type="PROSITE" id="PS50853"/>
    </source>
</evidence>
<gene>
    <name evidence="7" type="ORF">VVD49_05150</name>
</gene>
<dbReference type="Pfam" id="PF00295">
    <property type="entry name" value="Glyco_hydro_28"/>
    <property type="match status" value="1"/>
</dbReference>
<dbReference type="SMART" id="SM00060">
    <property type="entry name" value="FN3"/>
    <property type="match status" value="1"/>
</dbReference>
<dbReference type="InterPro" id="IPR013783">
    <property type="entry name" value="Ig-like_fold"/>
</dbReference>
<keyword evidence="2 4" id="KW-0378">Hydrolase</keyword>
<evidence type="ECO:0000256" key="5">
    <source>
        <dbReference type="SAM" id="SignalP"/>
    </source>
</evidence>
<dbReference type="InterPro" id="IPR000743">
    <property type="entry name" value="Glyco_hydro_28"/>
</dbReference>
<dbReference type="RefSeq" id="WP_327598063.1">
    <property type="nucleotide sequence ID" value="NZ_JAYXHS010000001.1"/>
</dbReference>
<reference evidence="7 8" key="1">
    <citation type="submission" date="2024-01" db="EMBL/GenBank/DDBJ databases">
        <title>Uliginosibacterium soil sp. nov.</title>
        <authorList>
            <person name="Lv Y."/>
        </authorList>
    </citation>
    <scope>NUCLEOTIDE SEQUENCE [LARGE SCALE GENOMIC DNA]</scope>
    <source>
        <strain evidence="7 8">H3</strain>
    </source>
</reference>
<protein>
    <submittedName>
        <fullName evidence="7">Glycosyl hydrolase family 28 protein</fullName>
    </submittedName>
</protein>
<dbReference type="InterPro" id="IPR011050">
    <property type="entry name" value="Pectin_lyase_fold/virulence"/>
</dbReference>
<sequence>MRARPAARSAIPVTLTALLLISSLAHAKGEGAAQSTAQVPARVQVLQLASEADRIVLAWNKPEQYADVRDYKVFMNGKLLGSASDNARRHSPAQAYVDKFYAADTRKVHVRVSPHSFTVDGLKPATTYRFTVRAVLADDKLSAASPVVTARTTSSPKLCDVGARGALGDGSTLNTAAIQATIDNCAAGGTVRIPKGVFKSGALFLKSNMTLELAEGATLLGSERAEDYPLERGYKLYEYSSTQRPPSLINALDARNRHLGAFSNIRIVGKGVIDGNGWKRHSDASLTDDTGYALPQYIAGTSKSSTSDGILAAAQMEQALKEGLSALAAYSQRRSSLITLRGVSNLYVAGVTLRNPAFHGVMVLESENAAVNGVRVETWDVNNGDGVEFGNSQYVTVMNSFFDTGDDCINFAAGTGEEATSQPQQQFGWIFNNYFRRGHGAVVMGSHTGAWITDILAEDNVVHLTWTGLRGKTNNLNGGGARRVVYRDNAHRDLQREGFVLSAEYSDPNLLLDYKPASQPGKFQDILVQHNSLEFTDSWQPTPINRDGQKVVVAFNPVLVQGDAKNNVFHENIVFDDLLLINAPPIKIDGLRNGQIRGITFRDYKTEGMPWKISNAPGTKMQDVKLEPAEKK</sequence>
<evidence type="ECO:0000256" key="2">
    <source>
        <dbReference type="ARBA" id="ARBA00022801"/>
    </source>
</evidence>
<feature type="signal peptide" evidence="5">
    <location>
        <begin position="1"/>
        <end position="27"/>
    </location>
</feature>
<dbReference type="PROSITE" id="PS50853">
    <property type="entry name" value="FN3"/>
    <property type="match status" value="1"/>
</dbReference>
<dbReference type="CDD" id="cd00063">
    <property type="entry name" value="FN3"/>
    <property type="match status" value="1"/>
</dbReference>
<dbReference type="PROSITE" id="PS00502">
    <property type="entry name" value="POLYGALACTURONASE"/>
    <property type="match status" value="1"/>
</dbReference>
<dbReference type="GO" id="GO:0016787">
    <property type="term" value="F:hydrolase activity"/>
    <property type="evidence" value="ECO:0007669"/>
    <property type="project" value="UniProtKB-KW"/>
</dbReference>
<feature type="chain" id="PRO_5045530127" evidence="5">
    <location>
        <begin position="28"/>
        <end position="632"/>
    </location>
</feature>
<organism evidence="7 8">
    <name type="scientific">Uliginosibacterium silvisoli</name>
    <dbReference type="NCBI Taxonomy" id="3114758"/>
    <lineage>
        <taxon>Bacteria</taxon>
        <taxon>Pseudomonadati</taxon>
        <taxon>Pseudomonadota</taxon>
        <taxon>Betaproteobacteria</taxon>
        <taxon>Rhodocyclales</taxon>
        <taxon>Zoogloeaceae</taxon>
        <taxon>Uliginosibacterium</taxon>
    </lineage>
</organism>
<accession>A0ABU6K0C7</accession>
<feature type="domain" description="Fibronectin type-III" evidence="6">
    <location>
        <begin position="39"/>
        <end position="156"/>
    </location>
</feature>
<evidence type="ECO:0000313" key="8">
    <source>
        <dbReference type="Proteomes" id="UP001331561"/>
    </source>
</evidence>
<dbReference type="PANTHER" id="PTHR31339:SF9">
    <property type="entry name" value="PLASMIN AND FIBRONECTIN-BINDING PROTEIN A"/>
    <property type="match status" value="1"/>
</dbReference>
<dbReference type="Pfam" id="PF00041">
    <property type="entry name" value="fn3"/>
    <property type="match status" value="1"/>
</dbReference>
<keyword evidence="3 4" id="KW-0326">Glycosidase</keyword>
<evidence type="ECO:0000313" key="7">
    <source>
        <dbReference type="EMBL" id="MEC5385099.1"/>
    </source>
</evidence>
<proteinExistence type="inferred from homology"/>
<dbReference type="InterPro" id="IPR051801">
    <property type="entry name" value="GH28_Enzymes"/>
</dbReference>
<keyword evidence="5" id="KW-0732">Signal</keyword>
<dbReference type="PANTHER" id="PTHR31339">
    <property type="entry name" value="PECTIN LYASE-RELATED"/>
    <property type="match status" value="1"/>
</dbReference>
<dbReference type="SUPFAM" id="SSF49265">
    <property type="entry name" value="Fibronectin type III"/>
    <property type="match status" value="1"/>
</dbReference>
<dbReference type="EMBL" id="JAYXHS010000001">
    <property type="protein sequence ID" value="MEC5385099.1"/>
    <property type="molecule type" value="Genomic_DNA"/>
</dbReference>
<dbReference type="InterPro" id="IPR036116">
    <property type="entry name" value="FN3_sf"/>
</dbReference>
<evidence type="ECO:0000256" key="3">
    <source>
        <dbReference type="ARBA" id="ARBA00023295"/>
    </source>
</evidence>
<dbReference type="Proteomes" id="UP001331561">
    <property type="component" value="Unassembled WGS sequence"/>
</dbReference>
<dbReference type="InterPro" id="IPR003961">
    <property type="entry name" value="FN3_dom"/>
</dbReference>
<evidence type="ECO:0000256" key="1">
    <source>
        <dbReference type="ARBA" id="ARBA00008834"/>
    </source>
</evidence>
<dbReference type="InterPro" id="IPR012334">
    <property type="entry name" value="Pectin_lyas_fold"/>
</dbReference>